<dbReference type="Gene3D" id="3.20.20.80">
    <property type="entry name" value="Glycosidases"/>
    <property type="match status" value="1"/>
</dbReference>
<evidence type="ECO:0000256" key="2">
    <source>
        <dbReference type="ARBA" id="ARBA00023277"/>
    </source>
</evidence>
<evidence type="ECO:0000256" key="3">
    <source>
        <dbReference type="ARBA" id="ARBA00023326"/>
    </source>
</evidence>
<comment type="caution">
    <text evidence="5">The sequence shown here is derived from an EMBL/GenBank/DDBJ whole genome shotgun (WGS) entry which is preliminary data.</text>
</comment>
<dbReference type="PANTHER" id="PTHR31352:SF31">
    <property type="entry name" value="BETA-AMYLASE 1, CHLOROPLASTIC"/>
    <property type="match status" value="1"/>
</dbReference>
<keyword evidence="2 4" id="KW-0119">Carbohydrate metabolism</keyword>
<dbReference type="InterPro" id="IPR001554">
    <property type="entry name" value="Glyco_hydro_14"/>
</dbReference>
<organism evidence="5 6">
    <name type="scientific">Vanilla planifolia</name>
    <name type="common">Vanilla</name>
    <dbReference type="NCBI Taxonomy" id="51239"/>
    <lineage>
        <taxon>Eukaryota</taxon>
        <taxon>Viridiplantae</taxon>
        <taxon>Streptophyta</taxon>
        <taxon>Embryophyta</taxon>
        <taxon>Tracheophyta</taxon>
        <taxon>Spermatophyta</taxon>
        <taxon>Magnoliopsida</taxon>
        <taxon>Liliopsida</taxon>
        <taxon>Asparagales</taxon>
        <taxon>Orchidaceae</taxon>
        <taxon>Vanilloideae</taxon>
        <taxon>Vanilleae</taxon>
        <taxon>Vanilla</taxon>
    </lineage>
</organism>
<dbReference type="GO" id="GO:0016161">
    <property type="term" value="F:beta-amylase activity"/>
    <property type="evidence" value="ECO:0007669"/>
    <property type="project" value="UniProtKB-EC"/>
</dbReference>
<comment type="similarity">
    <text evidence="1 4">Belongs to the glycosyl hydrolase 14 family.</text>
</comment>
<dbReference type="OrthoDB" id="198474at2759"/>
<dbReference type="Proteomes" id="UP000636800">
    <property type="component" value="Unassembled WGS sequence"/>
</dbReference>
<accession>A0A835PKA8</accession>
<keyword evidence="4" id="KW-0378">Hydrolase</keyword>
<dbReference type="SUPFAM" id="SSF51445">
    <property type="entry name" value="(Trans)glycosidases"/>
    <property type="match status" value="1"/>
</dbReference>
<evidence type="ECO:0000256" key="1">
    <source>
        <dbReference type="ARBA" id="ARBA00005652"/>
    </source>
</evidence>
<evidence type="ECO:0000313" key="5">
    <source>
        <dbReference type="EMBL" id="KAG0452928.1"/>
    </source>
</evidence>
<keyword evidence="6" id="KW-1185">Reference proteome</keyword>
<keyword evidence="3 4" id="KW-0624">Polysaccharide degradation</keyword>
<dbReference type="AlphaFoldDB" id="A0A835PKA8"/>
<name>A0A835PKA8_VANPL</name>
<gene>
    <name evidence="5" type="ORF">HPP92_025592</name>
</gene>
<protein>
    <recommendedName>
        <fullName evidence="4">Beta-amylase</fullName>
        <ecNumber evidence="4">3.2.1.2</ecNumber>
    </recommendedName>
</protein>
<dbReference type="PRINTS" id="PR00750">
    <property type="entry name" value="BETAAMYLASE"/>
</dbReference>
<reference evidence="5 6" key="1">
    <citation type="journal article" date="2020" name="Nat. Food">
        <title>A phased Vanilla planifolia genome enables genetic improvement of flavour and production.</title>
        <authorList>
            <person name="Hasing T."/>
            <person name="Tang H."/>
            <person name="Brym M."/>
            <person name="Khazi F."/>
            <person name="Huang T."/>
            <person name="Chambers A.H."/>
        </authorList>
    </citation>
    <scope>NUCLEOTIDE SEQUENCE [LARGE SCALE GENOMIC DNA]</scope>
    <source>
        <tissue evidence="5">Leaf</tissue>
    </source>
</reference>
<evidence type="ECO:0000256" key="4">
    <source>
        <dbReference type="RuleBase" id="RU000509"/>
    </source>
</evidence>
<evidence type="ECO:0000313" key="6">
    <source>
        <dbReference type="Proteomes" id="UP000636800"/>
    </source>
</evidence>
<dbReference type="PANTHER" id="PTHR31352">
    <property type="entry name" value="BETA-AMYLASE 1, CHLOROPLASTIC"/>
    <property type="match status" value="1"/>
</dbReference>
<sequence>MLASLKLPPSPPAIPSGAMAGHPMPLGTTVGPRMPLLPPRWRWLALPHGEFFLSWYSGLLLQHGDKVLSAAAAVFHGTGTKISVKVAGIHWHYGTRSHAAELTAGYYNTYFRNGYMPIAEMIGRHGRCSTSPAWR</sequence>
<proteinExistence type="inferred from homology"/>
<dbReference type="EMBL" id="JADCNL010000014">
    <property type="protein sequence ID" value="KAG0452928.1"/>
    <property type="molecule type" value="Genomic_DNA"/>
</dbReference>
<comment type="catalytic activity">
    <reaction evidence="4">
        <text>Hydrolysis of (1-&gt;4)-alpha-D-glucosidic linkages in polysaccharides so as to remove successive maltose units from the non-reducing ends of the chains.</text>
        <dbReference type="EC" id="3.2.1.2"/>
    </reaction>
</comment>
<keyword evidence="4" id="KW-0326">Glycosidase</keyword>
<dbReference type="EC" id="3.2.1.2" evidence="4"/>
<dbReference type="Pfam" id="PF01373">
    <property type="entry name" value="Glyco_hydro_14"/>
    <property type="match status" value="1"/>
</dbReference>
<dbReference type="GO" id="GO:0000272">
    <property type="term" value="P:polysaccharide catabolic process"/>
    <property type="evidence" value="ECO:0007669"/>
    <property type="project" value="UniProtKB-KW"/>
</dbReference>
<dbReference type="InterPro" id="IPR017853">
    <property type="entry name" value="GH"/>
</dbReference>